<dbReference type="GO" id="GO:0004029">
    <property type="term" value="F:aldehyde dehydrogenase (NAD+) activity"/>
    <property type="evidence" value="ECO:0007669"/>
    <property type="project" value="TreeGrafter"/>
</dbReference>
<dbReference type="AlphaFoldDB" id="A0A7W5A3Y9"/>
<evidence type="ECO:0000313" key="3">
    <source>
        <dbReference type="EMBL" id="MBB3089272.1"/>
    </source>
</evidence>
<dbReference type="Proteomes" id="UP000577707">
    <property type="component" value="Unassembled WGS sequence"/>
</dbReference>
<name>A0A7W5A3Y9_9ACTN</name>
<keyword evidence="4" id="KW-1185">Reference proteome</keyword>
<evidence type="ECO:0000259" key="2">
    <source>
        <dbReference type="Pfam" id="PF13460"/>
    </source>
</evidence>
<dbReference type="PANTHER" id="PTHR48079:SF6">
    <property type="entry name" value="NAD(P)-BINDING DOMAIN-CONTAINING PROTEIN-RELATED"/>
    <property type="match status" value="1"/>
</dbReference>
<dbReference type="RefSeq" id="WP_183545163.1">
    <property type="nucleotide sequence ID" value="NZ_BMQT01000002.1"/>
</dbReference>
<protein>
    <submittedName>
        <fullName evidence="3">Nucleoside-diphosphate-sugar epimerase</fullName>
    </submittedName>
</protein>
<proteinExistence type="predicted"/>
<dbReference type="Pfam" id="PF13460">
    <property type="entry name" value="NAD_binding_10"/>
    <property type="match status" value="1"/>
</dbReference>
<comment type="caution">
    <text evidence="3">The sequence shown here is derived from an EMBL/GenBank/DDBJ whole genome shotgun (WGS) entry which is preliminary data.</text>
</comment>
<dbReference type="GO" id="GO:0005737">
    <property type="term" value="C:cytoplasm"/>
    <property type="evidence" value="ECO:0007669"/>
    <property type="project" value="TreeGrafter"/>
</dbReference>
<sequence length="329" mass="34618">MRIFIAGGTGAVGLRMVPLLVAGGHEVYGSTRHDAGRNTLAGMGATGIVMDPLDARSVQDAVAEAEPEVVVHQLTALSGISGNLKRWDQDFAMTNRLRTEATDHLLAAARATGVRRFVAQSFGGGWTYERTGGWVKDESTRLIADPGKEARGALAAIRHLEDAVAISTSSIHRSTSSTSDGAGLEGLVLRYGNFYGPGNAASRDGAIGELLRKGKMPVVGGGTGVWSFVHIDDVGAATVAAVERGAPGIYNIVDDEPAPVNQWMPLLAEQVGGRNPMSLPAWLARPLIGEFGVALMTSVRGSSNAKAKRELGWTPSYASWREGFRTGIG</sequence>
<dbReference type="InterPro" id="IPR016040">
    <property type="entry name" value="NAD(P)-bd_dom"/>
</dbReference>
<dbReference type="InterPro" id="IPR001509">
    <property type="entry name" value="Epimerase_deHydtase"/>
</dbReference>
<dbReference type="EMBL" id="JACHXG010000004">
    <property type="protein sequence ID" value="MBB3089272.1"/>
    <property type="molecule type" value="Genomic_DNA"/>
</dbReference>
<dbReference type="InterPro" id="IPR036291">
    <property type="entry name" value="NAD(P)-bd_dom_sf"/>
</dbReference>
<gene>
    <name evidence="3" type="ORF">FHS12_002218</name>
</gene>
<evidence type="ECO:0000313" key="4">
    <source>
        <dbReference type="Proteomes" id="UP000577707"/>
    </source>
</evidence>
<dbReference type="InterPro" id="IPR051783">
    <property type="entry name" value="NAD(P)-dependent_oxidoreduct"/>
</dbReference>
<dbReference type="SUPFAM" id="SSF51735">
    <property type="entry name" value="NAD(P)-binding Rossmann-fold domains"/>
    <property type="match status" value="1"/>
</dbReference>
<dbReference type="PANTHER" id="PTHR48079">
    <property type="entry name" value="PROTEIN YEEZ"/>
    <property type="match status" value="1"/>
</dbReference>
<evidence type="ECO:0000259" key="1">
    <source>
        <dbReference type="Pfam" id="PF01370"/>
    </source>
</evidence>
<organism evidence="3 4">
    <name type="scientific">Nocardioides albus</name>
    <dbReference type="NCBI Taxonomy" id="1841"/>
    <lineage>
        <taxon>Bacteria</taxon>
        <taxon>Bacillati</taxon>
        <taxon>Actinomycetota</taxon>
        <taxon>Actinomycetes</taxon>
        <taxon>Propionibacteriales</taxon>
        <taxon>Nocardioidaceae</taxon>
        <taxon>Nocardioides</taxon>
    </lineage>
</organism>
<reference evidence="3 4" key="1">
    <citation type="submission" date="2020-08" db="EMBL/GenBank/DDBJ databases">
        <title>Genomic Encyclopedia of Type Strains, Phase III (KMG-III): the genomes of soil and plant-associated and newly described type strains.</title>
        <authorList>
            <person name="Whitman W."/>
        </authorList>
    </citation>
    <scope>NUCLEOTIDE SEQUENCE [LARGE SCALE GENOMIC DNA]</scope>
    <source>
        <strain evidence="3 4">CECT 3302</strain>
    </source>
</reference>
<dbReference type="Gene3D" id="3.40.50.720">
    <property type="entry name" value="NAD(P)-binding Rossmann-like Domain"/>
    <property type="match status" value="1"/>
</dbReference>
<feature type="domain" description="NAD-dependent epimerase/dehydratase" evidence="1">
    <location>
        <begin position="174"/>
        <end position="252"/>
    </location>
</feature>
<dbReference type="Pfam" id="PF01370">
    <property type="entry name" value="Epimerase"/>
    <property type="match status" value="1"/>
</dbReference>
<feature type="domain" description="NAD(P)-binding" evidence="2">
    <location>
        <begin position="7"/>
        <end position="144"/>
    </location>
</feature>
<accession>A0A7W5A3Y9</accession>